<feature type="signal peptide" evidence="1">
    <location>
        <begin position="1"/>
        <end position="23"/>
    </location>
</feature>
<gene>
    <name evidence="2" type="ORF">ACFFTL_06885</name>
</gene>
<feature type="chain" id="PRO_5046397689" evidence="1">
    <location>
        <begin position="24"/>
        <end position="77"/>
    </location>
</feature>
<comment type="caution">
    <text evidence="2">The sequence shown here is derived from an EMBL/GenBank/DDBJ whole genome shotgun (WGS) entry which is preliminary data.</text>
</comment>
<dbReference type="EMBL" id="JBHMCG010000031">
    <property type="protein sequence ID" value="MFB9572055.1"/>
    <property type="molecule type" value="Genomic_DNA"/>
</dbReference>
<evidence type="ECO:0000313" key="2">
    <source>
        <dbReference type="EMBL" id="MFB9572055.1"/>
    </source>
</evidence>
<reference evidence="2 3" key="1">
    <citation type="submission" date="2024-09" db="EMBL/GenBank/DDBJ databases">
        <authorList>
            <person name="Sun Q."/>
            <person name="Mori K."/>
        </authorList>
    </citation>
    <scope>NUCLEOTIDE SEQUENCE [LARGE SCALE GENOMIC DNA]</scope>
    <source>
        <strain evidence="2 3">JCM 3331</strain>
    </source>
</reference>
<protein>
    <submittedName>
        <fullName evidence="2">Uncharacterized protein</fullName>
    </submittedName>
</protein>
<dbReference type="Proteomes" id="UP001589710">
    <property type="component" value="Unassembled WGS sequence"/>
</dbReference>
<evidence type="ECO:0000313" key="3">
    <source>
        <dbReference type="Proteomes" id="UP001589710"/>
    </source>
</evidence>
<keyword evidence="1" id="KW-0732">Signal</keyword>
<name>A0ABV5R2H2_9ACTN</name>
<proteinExistence type="predicted"/>
<keyword evidence="3" id="KW-1185">Reference proteome</keyword>
<accession>A0ABV5R2H2</accession>
<organism evidence="2 3">
    <name type="scientific">Streptomyces yanii</name>
    <dbReference type="NCBI Taxonomy" id="78510"/>
    <lineage>
        <taxon>Bacteria</taxon>
        <taxon>Bacillati</taxon>
        <taxon>Actinomycetota</taxon>
        <taxon>Actinomycetes</taxon>
        <taxon>Kitasatosporales</taxon>
        <taxon>Streptomycetaceae</taxon>
        <taxon>Streptomyces</taxon>
    </lineage>
</organism>
<dbReference type="RefSeq" id="WP_345517144.1">
    <property type="nucleotide sequence ID" value="NZ_BAAAXD010000044.1"/>
</dbReference>
<sequence>MTRRIAGLALAATASMGLATAVASPAEATSGTYIATYRFLSDCQSTGAMYVHYDGASSYSCTGNYAVGYSLYVQYSA</sequence>
<evidence type="ECO:0000256" key="1">
    <source>
        <dbReference type="SAM" id="SignalP"/>
    </source>
</evidence>